<keyword evidence="7" id="KW-0210">Decarboxylase</keyword>
<dbReference type="CDD" id="cd07038">
    <property type="entry name" value="TPP_PYR_PDC_IPDC_like"/>
    <property type="match status" value="1"/>
</dbReference>
<comment type="function">
    <text evidence="3">Decarboxylates branched-chain and aromatic alpha-keto acids to aldehydes.</text>
</comment>
<dbReference type="PANTHER" id="PTHR43452">
    <property type="entry name" value="PYRUVATE DECARBOXYLASE"/>
    <property type="match status" value="1"/>
</dbReference>
<evidence type="ECO:0000256" key="3">
    <source>
        <dbReference type="ARBA" id="ARBA00002938"/>
    </source>
</evidence>
<dbReference type="InterPro" id="IPR000399">
    <property type="entry name" value="TPP-bd_CS"/>
</dbReference>
<dbReference type="RefSeq" id="WP_214158375.1">
    <property type="nucleotide sequence ID" value="NZ_JAHBAY010000010.1"/>
</dbReference>
<feature type="domain" description="Thiamine pyrophosphate enzyme N-terminal TPP-binding" evidence="14">
    <location>
        <begin position="9"/>
        <end position="118"/>
    </location>
</feature>
<evidence type="ECO:0000313" key="16">
    <source>
        <dbReference type="Proteomes" id="UP001197247"/>
    </source>
</evidence>
<feature type="domain" description="Thiamine pyrophosphate enzyme TPP-binding" evidence="13">
    <location>
        <begin position="394"/>
        <end position="532"/>
    </location>
</feature>
<keyword evidence="16" id="KW-1185">Reference proteome</keyword>
<proteinExistence type="inferred from homology"/>
<dbReference type="InterPro" id="IPR029035">
    <property type="entry name" value="DHS-like_NAD/FAD-binding_dom"/>
</dbReference>
<comment type="caution">
    <text evidence="15">The sequence shown here is derived from an EMBL/GenBank/DDBJ whole genome shotgun (WGS) entry which is preliminary data.</text>
</comment>
<evidence type="ECO:0000259" key="13">
    <source>
        <dbReference type="Pfam" id="PF02775"/>
    </source>
</evidence>
<sequence length="556" mass="58280">MTTPSEPITLAEYLGHRLRQAGVDHLFGVPGDFNLTLLDLVTTVPGLEWVGSPNELGAGYAADAYARRRGLAALVTTYGVGELSCLNAVAGSAAEDVPVVHIAGSPATGAVAARRPLHHTLADGVFDRFEKAFAEVTVHQETVTAEHATEQVDAVLLAALTHRRPAYLSIPQDLAGLPVDPAPLRKPLRAAPDEAAVGEFAHELSRLMDGAGRPVLVVGHLVSRFGLAGQVLSAARAANIPLVTTLAAKGAIDASEPLHRGDYAGTMVDASTAGLVDGADLVIELGTVVSDVLSGFFTHRPAGIRTVRIGATSATVGPDGTGSTHPVLFTDAVRVLEDHCQKYRFADQPTADPVPPRHPEFGDDAITQESLWRTAGSWLPSGTAVLADTGTAFWGAVSMTLPDDTVFVGQPVWNSIGYALPATLGQGLADPGRRPVLFIGDGAAQMTIQELSTIARHGLNPVIVLIDNAGYTIERALQSPKAGYNDIAAWDWAGLASSMIGAGRLEASTVRTTDELRTALDAAPADRIVLVHAVLDMFDAPTLLRKLAERNSGSAR</sequence>
<evidence type="ECO:0000313" key="15">
    <source>
        <dbReference type="EMBL" id="MBT0772016.1"/>
    </source>
</evidence>
<dbReference type="Pfam" id="PF02776">
    <property type="entry name" value="TPP_enzyme_N"/>
    <property type="match status" value="1"/>
</dbReference>
<accession>A0ABS5TP96</accession>
<evidence type="ECO:0000256" key="5">
    <source>
        <dbReference type="ARBA" id="ARBA00020054"/>
    </source>
</evidence>
<dbReference type="Pfam" id="PF00205">
    <property type="entry name" value="TPP_enzyme_M"/>
    <property type="match status" value="1"/>
</dbReference>
<dbReference type="Pfam" id="PF02775">
    <property type="entry name" value="TPP_enzyme_C"/>
    <property type="match status" value="1"/>
</dbReference>
<dbReference type="InterPro" id="IPR029061">
    <property type="entry name" value="THDP-binding"/>
</dbReference>
<keyword evidence="8" id="KW-0460">Magnesium</keyword>
<dbReference type="InterPro" id="IPR011766">
    <property type="entry name" value="TPP_enzyme_TPP-bd"/>
</dbReference>
<evidence type="ECO:0000256" key="1">
    <source>
        <dbReference type="ARBA" id="ARBA00001920"/>
    </source>
</evidence>
<dbReference type="InterPro" id="IPR047214">
    <property type="entry name" value="TPP_PDC_IPDC"/>
</dbReference>
<dbReference type="SUPFAM" id="SSF52467">
    <property type="entry name" value="DHS-like NAD/FAD-binding domain"/>
    <property type="match status" value="1"/>
</dbReference>
<evidence type="ECO:0000259" key="14">
    <source>
        <dbReference type="Pfam" id="PF02776"/>
    </source>
</evidence>
<keyword evidence="9 11" id="KW-0786">Thiamine pyrophosphate</keyword>
<dbReference type="InterPro" id="IPR012110">
    <property type="entry name" value="PDC/IPDC-like"/>
</dbReference>
<comment type="similarity">
    <text evidence="4 11">Belongs to the TPP enzyme family.</text>
</comment>
<dbReference type="SUPFAM" id="SSF52518">
    <property type="entry name" value="Thiamin diphosphate-binding fold (THDP-binding)"/>
    <property type="match status" value="2"/>
</dbReference>
<evidence type="ECO:0000256" key="10">
    <source>
        <dbReference type="ARBA" id="ARBA00023239"/>
    </source>
</evidence>
<evidence type="ECO:0000256" key="9">
    <source>
        <dbReference type="ARBA" id="ARBA00023052"/>
    </source>
</evidence>
<dbReference type="InterPro" id="IPR047213">
    <property type="entry name" value="TPP_PYR_PDC_IPDC-like"/>
</dbReference>
<dbReference type="Proteomes" id="UP001197247">
    <property type="component" value="Unassembled WGS sequence"/>
</dbReference>
<feature type="domain" description="Thiamine pyrophosphate enzyme central" evidence="12">
    <location>
        <begin position="205"/>
        <end position="316"/>
    </location>
</feature>
<name>A0ABS5TP96_9ACTN</name>
<dbReference type="PIRSF" id="PIRSF036565">
    <property type="entry name" value="Pyruvt_ip_decrb"/>
    <property type="match status" value="1"/>
</dbReference>
<evidence type="ECO:0000259" key="12">
    <source>
        <dbReference type="Pfam" id="PF00205"/>
    </source>
</evidence>
<dbReference type="PROSITE" id="PS00187">
    <property type="entry name" value="TPP_ENZYMES"/>
    <property type="match status" value="1"/>
</dbReference>
<dbReference type="PANTHER" id="PTHR43452:SF30">
    <property type="entry name" value="PYRUVATE DECARBOXYLASE ISOZYME 1-RELATED"/>
    <property type="match status" value="1"/>
</dbReference>
<evidence type="ECO:0000256" key="8">
    <source>
        <dbReference type="ARBA" id="ARBA00022842"/>
    </source>
</evidence>
<dbReference type="CDD" id="cd02005">
    <property type="entry name" value="TPP_PDC_IPDC"/>
    <property type="match status" value="1"/>
</dbReference>
<evidence type="ECO:0000256" key="4">
    <source>
        <dbReference type="ARBA" id="ARBA00007812"/>
    </source>
</evidence>
<dbReference type="EMBL" id="JAHBAY010000010">
    <property type="protein sequence ID" value="MBT0772016.1"/>
    <property type="molecule type" value="Genomic_DNA"/>
</dbReference>
<dbReference type="InterPro" id="IPR012001">
    <property type="entry name" value="Thiamin_PyroP_enz_TPP-bd_dom"/>
</dbReference>
<evidence type="ECO:0000256" key="7">
    <source>
        <dbReference type="ARBA" id="ARBA00022793"/>
    </source>
</evidence>
<dbReference type="InterPro" id="IPR012000">
    <property type="entry name" value="Thiamin_PyroP_enz_cen_dom"/>
</dbReference>
<comment type="cofactor">
    <cofactor evidence="1">
        <name>a metal cation</name>
        <dbReference type="ChEBI" id="CHEBI:25213"/>
    </cofactor>
</comment>
<keyword evidence="10" id="KW-0456">Lyase</keyword>
<keyword evidence="6" id="KW-0479">Metal-binding</keyword>
<evidence type="ECO:0000256" key="2">
    <source>
        <dbReference type="ARBA" id="ARBA00001964"/>
    </source>
</evidence>
<gene>
    <name evidence="15" type="ORF">KIH74_23945</name>
</gene>
<evidence type="ECO:0000256" key="6">
    <source>
        <dbReference type="ARBA" id="ARBA00022723"/>
    </source>
</evidence>
<protein>
    <recommendedName>
        <fullName evidence="5">Alpha-keto-acid decarboxylase</fullName>
    </recommendedName>
</protein>
<organism evidence="15 16">
    <name type="scientific">Kineosporia corallincola</name>
    <dbReference type="NCBI Taxonomy" id="2835133"/>
    <lineage>
        <taxon>Bacteria</taxon>
        <taxon>Bacillati</taxon>
        <taxon>Actinomycetota</taxon>
        <taxon>Actinomycetes</taxon>
        <taxon>Kineosporiales</taxon>
        <taxon>Kineosporiaceae</taxon>
        <taxon>Kineosporia</taxon>
    </lineage>
</organism>
<dbReference type="Gene3D" id="3.40.50.1220">
    <property type="entry name" value="TPP-binding domain"/>
    <property type="match status" value="1"/>
</dbReference>
<evidence type="ECO:0000256" key="11">
    <source>
        <dbReference type="RuleBase" id="RU362132"/>
    </source>
</evidence>
<comment type="cofactor">
    <cofactor evidence="2">
        <name>thiamine diphosphate</name>
        <dbReference type="ChEBI" id="CHEBI:58937"/>
    </cofactor>
</comment>
<dbReference type="Gene3D" id="3.40.50.970">
    <property type="match status" value="2"/>
</dbReference>
<reference evidence="15 16" key="1">
    <citation type="submission" date="2021-05" db="EMBL/GenBank/DDBJ databases">
        <title>Kineosporia and Streptomyces sp. nov. two new marine actinobacteria isolated from Coral.</title>
        <authorList>
            <person name="Buangrab K."/>
            <person name="Sutthacheep M."/>
            <person name="Yeemin T."/>
            <person name="Harunari E."/>
            <person name="Igarashi Y."/>
            <person name="Kanchanasin P."/>
            <person name="Tanasupawat S."/>
            <person name="Phongsopitanun W."/>
        </authorList>
    </citation>
    <scope>NUCLEOTIDE SEQUENCE [LARGE SCALE GENOMIC DNA]</scope>
    <source>
        <strain evidence="15 16">J2-2</strain>
    </source>
</reference>